<feature type="signal peptide" evidence="8">
    <location>
        <begin position="1"/>
        <end position="20"/>
    </location>
</feature>
<keyword evidence="7" id="KW-0998">Cell outer membrane</keyword>
<dbReference type="GO" id="GO:0015288">
    <property type="term" value="F:porin activity"/>
    <property type="evidence" value="ECO:0007669"/>
    <property type="project" value="TreeGrafter"/>
</dbReference>
<dbReference type="Pfam" id="PF02321">
    <property type="entry name" value="OEP"/>
    <property type="match status" value="1"/>
</dbReference>
<dbReference type="Gene3D" id="1.20.1600.10">
    <property type="entry name" value="Outer membrane efflux proteins (OEP)"/>
    <property type="match status" value="1"/>
</dbReference>
<dbReference type="PANTHER" id="PTHR30026">
    <property type="entry name" value="OUTER MEMBRANE PROTEIN TOLC"/>
    <property type="match status" value="1"/>
</dbReference>
<name>A0A6N8JL45_9BACT</name>
<evidence type="ECO:0000256" key="5">
    <source>
        <dbReference type="ARBA" id="ARBA00022692"/>
    </source>
</evidence>
<evidence type="ECO:0000256" key="6">
    <source>
        <dbReference type="ARBA" id="ARBA00023136"/>
    </source>
</evidence>
<keyword evidence="4" id="KW-1134">Transmembrane beta strand</keyword>
<dbReference type="EMBL" id="WRXO01000016">
    <property type="protein sequence ID" value="MVT45096.1"/>
    <property type="molecule type" value="Genomic_DNA"/>
</dbReference>
<keyword evidence="6" id="KW-0472">Membrane</keyword>
<dbReference type="GO" id="GO:0015562">
    <property type="term" value="F:efflux transmembrane transporter activity"/>
    <property type="evidence" value="ECO:0007669"/>
    <property type="project" value="InterPro"/>
</dbReference>
<comment type="similarity">
    <text evidence="2">Belongs to the outer membrane factor (OMF) (TC 1.B.17) family.</text>
</comment>
<evidence type="ECO:0000256" key="2">
    <source>
        <dbReference type="ARBA" id="ARBA00007613"/>
    </source>
</evidence>
<evidence type="ECO:0008006" key="11">
    <source>
        <dbReference type="Google" id="ProtNLM"/>
    </source>
</evidence>
<dbReference type="RefSeq" id="WP_157303882.1">
    <property type="nucleotide sequence ID" value="NZ_BAAAZB010000016.1"/>
</dbReference>
<keyword evidence="10" id="KW-1185">Reference proteome</keyword>
<proteinExistence type="inferred from homology"/>
<dbReference type="OrthoDB" id="654651at2"/>
<evidence type="ECO:0000313" key="9">
    <source>
        <dbReference type="EMBL" id="MVT45096.1"/>
    </source>
</evidence>
<organism evidence="9 10">
    <name type="scientific">Chitinophaga oryziterrae</name>
    <dbReference type="NCBI Taxonomy" id="1031224"/>
    <lineage>
        <taxon>Bacteria</taxon>
        <taxon>Pseudomonadati</taxon>
        <taxon>Bacteroidota</taxon>
        <taxon>Chitinophagia</taxon>
        <taxon>Chitinophagales</taxon>
        <taxon>Chitinophagaceae</taxon>
        <taxon>Chitinophaga</taxon>
    </lineage>
</organism>
<evidence type="ECO:0000256" key="3">
    <source>
        <dbReference type="ARBA" id="ARBA00022448"/>
    </source>
</evidence>
<dbReference type="PANTHER" id="PTHR30026:SF20">
    <property type="entry name" value="OUTER MEMBRANE PROTEIN TOLC"/>
    <property type="match status" value="1"/>
</dbReference>
<reference evidence="9 10" key="1">
    <citation type="submission" date="2019-12" db="EMBL/GenBank/DDBJ databases">
        <title>The draft genomic sequence of strain Chitinophaga oryziterrae JCM 16595.</title>
        <authorList>
            <person name="Zhang X."/>
        </authorList>
    </citation>
    <scope>NUCLEOTIDE SEQUENCE [LARGE SCALE GENOMIC DNA]</scope>
    <source>
        <strain evidence="9 10">JCM 16595</strain>
    </source>
</reference>
<keyword evidence="8" id="KW-0732">Signal</keyword>
<comment type="subcellular location">
    <subcellularLocation>
        <location evidence="1">Cell outer membrane</location>
    </subcellularLocation>
</comment>
<protein>
    <recommendedName>
        <fullName evidence="11">TolC family protein</fullName>
    </recommendedName>
</protein>
<evidence type="ECO:0000313" key="10">
    <source>
        <dbReference type="Proteomes" id="UP000468388"/>
    </source>
</evidence>
<dbReference type="SUPFAM" id="SSF56954">
    <property type="entry name" value="Outer membrane efflux proteins (OEP)"/>
    <property type="match status" value="1"/>
</dbReference>
<sequence>MKKNVIFSSLLIIAALGLKAQTVKPVKDATQEDIQNKLVQLAYSNPSIKIRDYEKDKTVSELHKSGANWLNYVTVSANLNEVTLKTYKSTNTTDIRNQIYYPLWNVGINVPLGSLTGKANDVKIARKNVDIATAEQEVAKRQVKAMVLSKYHDYLMTKEMLTLQNEVTEDDYTAFQTAETKLASGSISYESYTTTSQRYNDDRNKKLSLERDLSNVKLEIEEIIGVRLEDVIAQ</sequence>
<comment type="caution">
    <text evidence="9">The sequence shown here is derived from an EMBL/GenBank/DDBJ whole genome shotgun (WGS) entry which is preliminary data.</text>
</comment>
<dbReference type="Proteomes" id="UP000468388">
    <property type="component" value="Unassembled WGS sequence"/>
</dbReference>
<evidence type="ECO:0000256" key="8">
    <source>
        <dbReference type="SAM" id="SignalP"/>
    </source>
</evidence>
<dbReference type="AlphaFoldDB" id="A0A6N8JL45"/>
<dbReference type="GO" id="GO:1990281">
    <property type="term" value="C:efflux pump complex"/>
    <property type="evidence" value="ECO:0007669"/>
    <property type="project" value="TreeGrafter"/>
</dbReference>
<accession>A0A6N8JL45</accession>
<dbReference type="GO" id="GO:0009279">
    <property type="term" value="C:cell outer membrane"/>
    <property type="evidence" value="ECO:0007669"/>
    <property type="project" value="UniProtKB-SubCell"/>
</dbReference>
<keyword evidence="5" id="KW-0812">Transmembrane</keyword>
<dbReference type="InterPro" id="IPR051906">
    <property type="entry name" value="TolC-like"/>
</dbReference>
<evidence type="ECO:0000256" key="4">
    <source>
        <dbReference type="ARBA" id="ARBA00022452"/>
    </source>
</evidence>
<feature type="chain" id="PRO_5026982996" description="TolC family protein" evidence="8">
    <location>
        <begin position="21"/>
        <end position="234"/>
    </location>
</feature>
<keyword evidence="3" id="KW-0813">Transport</keyword>
<evidence type="ECO:0000256" key="1">
    <source>
        <dbReference type="ARBA" id="ARBA00004442"/>
    </source>
</evidence>
<gene>
    <name evidence="9" type="ORF">GO495_31200</name>
</gene>
<dbReference type="InterPro" id="IPR003423">
    <property type="entry name" value="OMP_efflux"/>
</dbReference>
<evidence type="ECO:0000256" key="7">
    <source>
        <dbReference type="ARBA" id="ARBA00023237"/>
    </source>
</evidence>